<dbReference type="GeneID" id="66056056"/>
<dbReference type="RefSeq" id="XP_042917687.1">
    <property type="nucleotide sequence ID" value="XM_043069712.1"/>
</dbReference>
<dbReference type="OrthoDB" id="561711at2759"/>
<feature type="region of interest" description="Disordered" evidence="1">
    <location>
        <begin position="782"/>
        <end position="808"/>
    </location>
</feature>
<evidence type="ECO:0000256" key="1">
    <source>
        <dbReference type="SAM" id="MobiDB-lite"/>
    </source>
</evidence>
<dbReference type="EMBL" id="CM008974">
    <property type="protein sequence ID" value="PNW74181.1"/>
    <property type="molecule type" value="Genomic_DNA"/>
</dbReference>
<dbReference type="InParanoid" id="A0A2K3D0W6"/>
<evidence type="ECO:0008006" key="4">
    <source>
        <dbReference type="Google" id="ProtNLM"/>
    </source>
</evidence>
<gene>
    <name evidence="2" type="ORF">CHLRE_13g588453v5</name>
</gene>
<keyword evidence="3" id="KW-1185">Reference proteome</keyword>
<dbReference type="PANTHER" id="PTHR34305">
    <property type="entry name" value="EXPRESSED PROTEIN"/>
    <property type="match status" value="1"/>
</dbReference>
<feature type="region of interest" description="Disordered" evidence="1">
    <location>
        <begin position="378"/>
        <end position="399"/>
    </location>
</feature>
<name>A0A2K3D0W6_CHLRE</name>
<dbReference type="ExpressionAtlas" id="A0A2K3D0W6">
    <property type="expression patterns" value="differential"/>
</dbReference>
<dbReference type="Proteomes" id="UP000006906">
    <property type="component" value="Chromosome 13"/>
</dbReference>
<dbReference type="AlphaFoldDB" id="A0A2K3D0W6"/>
<dbReference type="Pfam" id="PF18758">
    <property type="entry name" value="KDZ"/>
    <property type="match status" value="1"/>
</dbReference>
<dbReference type="PANTHER" id="PTHR34305:SF1">
    <property type="entry name" value="SWIM-TYPE DOMAIN-CONTAINING PROTEIN"/>
    <property type="match status" value="1"/>
</dbReference>
<dbReference type="KEGG" id="cre:CHLRE_13g588453v5"/>
<protein>
    <recommendedName>
        <fullName evidence="4">SWIM-type domain-containing protein</fullName>
    </recommendedName>
</protein>
<organism evidence="2 3">
    <name type="scientific">Chlamydomonas reinhardtii</name>
    <name type="common">Chlamydomonas smithii</name>
    <dbReference type="NCBI Taxonomy" id="3055"/>
    <lineage>
        <taxon>Eukaryota</taxon>
        <taxon>Viridiplantae</taxon>
        <taxon>Chlorophyta</taxon>
        <taxon>core chlorophytes</taxon>
        <taxon>Chlorophyceae</taxon>
        <taxon>CS clade</taxon>
        <taxon>Chlamydomonadales</taxon>
        <taxon>Chlamydomonadaceae</taxon>
        <taxon>Chlamydomonas</taxon>
    </lineage>
</organism>
<reference evidence="2 3" key="1">
    <citation type="journal article" date="2007" name="Science">
        <title>The Chlamydomonas genome reveals the evolution of key animal and plant functions.</title>
        <authorList>
            <person name="Merchant S.S."/>
            <person name="Prochnik S.E."/>
            <person name="Vallon O."/>
            <person name="Harris E.H."/>
            <person name="Karpowicz S.J."/>
            <person name="Witman G.B."/>
            <person name="Terry A."/>
            <person name="Salamov A."/>
            <person name="Fritz-Laylin L.K."/>
            <person name="Marechal-Drouard L."/>
            <person name="Marshall W.F."/>
            <person name="Qu L.H."/>
            <person name="Nelson D.R."/>
            <person name="Sanderfoot A.A."/>
            <person name="Spalding M.H."/>
            <person name="Kapitonov V.V."/>
            <person name="Ren Q."/>
            <person name="Ferris P."/>
            <person name="Lindquist E."/>
            <person name="Shapiro H."/>
            <person name="Lucas S.M."/>
            <person name="Grimwood J."/>
            <person name="Schmutz J."/>
            <person name="Cardol P."/>
            <person name="Cerutti H."/>
            <person name="Chanfreau G."/>
            <person name="Chen C.L."/>
            <person name="Cognat V."/>
            <person name="Croft M.T."/>
            <person name="Dent R."/>
            <person name="Dutcher S."/>
            <person name="Fernandez E."/>
            <person name="Fukuzawa H."/>
            <person name="Gonzalez-Ballester D."/>
            <person name="Gonzalez-Halphen D."/>
            <person name="Hallmann A."/>
            <person name="Hanikenne M."/>
            <person name="Hippler M."/>
            <person name="Inwood W."/>
            <person name="Jabbari K."/>
            <person name="Kalanon M."/>
            <person name="Kuras R."/>
            <person name="Lefebvre P.A."/>
            <person name="Lemaire S.D."/>
            <person name="Lobanov A.V."/>
            <person name="Lohr M."/>
            <person name="Manuell A."/>
            <person name="Meier I."/>
            <person name="Mets L."/>
            <person name="Mittag M."/>
            <person name="Mittelmeier T."/>
            <person name="Moroney J.V."/>
            <person name="Moseley J."/>
            <person name="Napoli C."/>
            <person name="Nedelcu A.M."/>
            <person name="Niyogi K."/>
            <person name="Novoselov S.V."/>
            <person name="Paulsen I.T."/>
            <person name="Pazour G."/>
            <person name="Purton S."/>
            <person name="Ral J.P."/>
            <person name="Riano-Pachon D.M."/>
            <person name="Riekhof W."/>
            <person name="Rymarquis L."/>
            <person name="Schroda M."/>
            <person name="Stern D."/>
            <person name="Umen J."/>
            <person name="Willows R."/>
            <person name="Wilson N."/>
            <person name="Zimmer S.L."/>
            <person name="Allmer J."/>
            <person name="Balk J."/>
            <person name="Bisova K."/>
            <person name="Chen C.J."/>
            <person name="Elias M."/>
            <person name="Gendler K."/>
            <person name="Hauser C."/>
            <person name="Lamb M.R."/>
            <person name="Ledford H."/>
            <person name="Long J.C."/>
            <person name="Minagawa J."/>
            <person name="Page M.D."/>
            <person name="Pan J."/>
            <person name="Pootakham W."/>
            <person name="Roje S."/>
            <person name="Rose A."/>
            <person name="Stahlberg E."/>
            <person name="Terauchi A.M."/>
            <person name="Yang P."/>
            <person name="Ball S."/>
            <person name="Bowler C."/>
            <person name="Dieckmann C.L."/>
            <person name="Gladyshev V.N."/>
            <person name="Green P."/>
            <person name="Jorgensen R."/>
            <person name="Mayfield S."/>
            <person name="Mueller-Roeber B."/>
            <person name="Rajamani S."/>
            <person name="Sayre R.T."/>
            <person name="Brokstein P."/>
            <person name="Dubchak I."/>
            <person name="Goodstein D."/>
            <person name="Hornick L."/>
            <person name="Huang Y.W."/>
            <person name="Jhaveri J."/>
            <person name="Luo Y."/>
            <person name="Martinez D."/>
            <person name="Ngau W.C."/>
            <person name="Otillar B."/>
            <person name="Poliakov A."/>
            <person name="Porter A."/>
            <person name="Szajkowski L."/>
            <person name="Werner G."/>
            <person name="Zhou K."/>
            <person name="Grigoriev I.V."/>
            <person name="Rokhsar D.S."/>
            <person name="Grossman A.R."/>
        </authorList>
    </citation>
    <scope>NUCLEOTIDE SEQUENCE [LARGE SCALE GENOMIC DNA]</scope>
    <source>
        <strain evidence="3">CC-503</strain>
    </source>
</reference>
<evidence type="ECO:0000313" key="2">
    <source>
        <dbReference type="EMBL" id="PNW74181.1"/>
    </source>
</evidence>
<accession>A0A2K3D0W6</accession>
<proteinExistence type="predicted"/>
<evidence type="ECO:0000313" key="3">
    <source>
        <dbReference type="Proteomes" id="UP000006906"/>
    </source>
</evidence>
<feature type="compositionally biased region" description="Polar residues" evidence="1">
    <location>
        <begin position="383"/>
        <end position="395"/>
    </location>
</feature>
<dbReference type="Gramene" id="PNW74181">
    <property type="protein sequence ID" value="PNW74181"/>
    <property type="gene ID" value="CHLRE_13g588453v5"/>
</dbReference>
<dbReference type="InterPro" id="IPR040521">
    <property type="entry name" value="KDZ"/>
</dbReference>
<sequence>MTWTAKRQKIQLQHQALRNHSDHLLEEHSQAIEVAQAHCPDEFRETLGQLTNISERVSSHASTCISSLVNVENSYGDLVAELQREKEQDQFAARHRDYVSKFDDRAFVYLVTCVCVARRLPITQEAPADPRRSFKYRLKRLVDAAEQCSDGPFVAYVLSTGHKTAVKQLAGGDLARAVYCSELWAAVFEVEMGIAPTPWQDDAVRADLPPGTLGWYAAFMAFGQGAYLLHPTAGSWLLPDAMADAAGGADSGTLVWRIKDAPVHVQQVEERPLQPARVTCDCSSFRAVGAAVGRCLHTVYISSLEPPPPGPPPPVLIPAARCPRVDDVSVQPGDYIWLPDRMFVACVARSGQLRCCHSGCRGACQHVLEVQAAFGPHLPTPAASHSRSQQSDQQTGSEAASAGLAAVAVGGGGAAGAASASIRDGARRAVVVEEEEEPAGDALPLPPAVRYPYPCDATTAVTMAGWEKAVLLSSPDLGNGGGAGGAGGGSGSGGSSGQQGCALSSGALLDLVPLLPAGGGQCACGSTYAPRRVCPAIVYGPQHLGPIDAQLHELRSGCGKASCVLAYDGVHDGLFRYSSRSFFSLRHMYTDADQLIGSGMNVEAYAKSQQRLVATTLPPDAQRPQQFTAGLFRRSWQQFEAQLDRCHTFSCPSCRRKPHVLVGDATAITMSVDLYMGTPVTDRIVLPPSDMGKRAHKRADRCWCPEEKGRAARRGYSSAPRGDGKDVYGQKVAGWAGVGDSAKQHDSPAAVGAMEASLPAADQSSGLTAGFLRVASNATHQWRGRSPRIAGTPGPSRTGHSRGSAELPCRRDGRRVLSQALGVLARYAERAPAGSLLPVAAFLRKLRKLAVLCGEGYDGGRYFSAAQRGAASAETSECLRTAHCCGVGIARPRYATEMDAASKGGGDEGAAGGGSSCSHNFCARGPRTGGIFTLFCEHGVCYAFFVLPGAEGRDEMYSWMVSYLEEAPKVVVYDFACSLHEYCLNRSPRFFKDTLFLVDRFHWKNHTGCSHAYNLSLYQDLQGLNSEVAEQVNSLLQPYKPMVSQMRQDNFMSCLRFVLGDRNSRRISFLKNR</sequence>